<dbReference type="AlphaFoldDB" id="A0A5C3DSX7"/>
<organism evidence="2 3">
    <name type="scientific">Ustilago trichophora</name>
    <dbReference type="NCBI Taxonomy" id="86804"/>
    <lineage>
        <taxon>Eukaryota</taxon>
        <taxon>Fungi</taxon>
        <taxon>Dikarya</taxon>
        <taxon>Basidiomycota</taxon>
        <taxon>Ustilaginomycotina</taxon>
        <taxon>Ustilaginomycetes</taxon>
        <taxon>Ustilaginales</taxon>
        <taxon>Ustilaginaceae</taxon>
        <taxon>Ustilago</taxon>
    </lineage>
</organism>
<dbReference type="EMBL" id="OOIN01000003">
    <property type="protein sequence ID" value="SPO21543.1"/>
    <property type="molecule type" value="Genomic_DNA"/>
</dbReference>
<protein>
    <submittedName>
        <fullName evidence="2">Uncharacterized protein</fullName>
    </submittedName>
</protein>
<feature type="compositionally biased region" description="Polar residues" evidence="1">
    <location>
        <begin position="19"/>
        <end position="34"/>
    </location>
</feature>
<evidence type="ECO:0000256" key="1">
    <source>
        <dbReference type="SAM" id="MobiDB-lite"/>
    </source>
</evidence>
<sequence>MVVATRASVRRRNTDKSYESLSNTKRSSTASRSPSDPPERSQKRRRRRSSTPLDSIKDESSSAQCSLSTDSVGRGIDLTWQQQELLLQSSIKSHRRSKSTLPSQPTILPILRVTAKGEIVVATACDASRKSRRSLPSPQTLNHTQADLRARRSTPTIAQQASDTASKAKCRLKRQSASATLAAYAEPSCFRSPLPESLPLPCFSRPVKSQTAATTAQFA</sequence>
<feature type="compositionally biased region" description="Polar residues" evidence="1">
    <location>
        <begin position="153"/>
        <end position="162"/>
    </location>
</feature>
<feature type="compositionally biased region" description="Polar residues" evidence="1">
    <location>
        <begin position="134"/>
        <end position="145"/>
    </location>
</feature>
<reference evidence="2 3" key="1">
    <citation type="submission" date="2018-03" db="EMBL/GenBank/DDBJ databases">
        <authorList>
            <person name="Guldener U."/>
        </authorList>
    </citation>
    <scope>NUCLEOTIDE SEQUENCE [LARGE SCALE GENOMIC DNA]</scope>
    <source>
        <strain evidence="2 3">NBRC100155</strain>
    </source>
</reference>
<feature type="region of interest" description="Disordered" evidence="1">
    <location>
        <begin position="1"/>
        <end position="69"/>
    </location>
</feature>
<feature type="region of interest" description="Disordered" evidence="1">
    <location>
        <begin position="130"/>
        <end position="162"/>
    </location>
</feature>
<name>A0A5C3DSX7_9BASI</name>
<dbReference type="OrthoDB" id="10586003at2759"/>
<evidence type="ECO:0000313" key="3">
    <source>
        <dbReference type="Proteomes" id="UP000324022"/>
    </source>
</evidence>
<keyword evidence="3" id="KW-1185">Reference proteome</keyword>
<accession>A0A5C3DSX7</accession>
<gene>
    <name evidence="2" type="ORF">UTRI_01029_B</name>
</gene>
<proteinExistence type="predicted"/>
<dbReference type="Proteomes" id="UP000324022">
    <property type="component" value="Unassembled WGS sequence"/>
</dbReference>
<evidence type="ECO:0000313" key="2">
    <source>
        <dbReference type="EMBL" id="SPO21543.1"/>
    </source>
</evidence>